<organism evidence="1 2">
    <name type="scientific">Porcisia hertigi</name>
    <dbReference type="NCBI Taxonomy" id="2761500"/>
    <lineage>
        <taxon>Eukaryota</taxon>
        <taxon>Discoba</taxon>
        <taxon>Euglenozoa</taxon>
        <taxon>Kinetoplastea</taxon>
        <taxon>Metakinetoplastina</taxon>
        <taxon>Trypanosomatida</taxon>
        <taxon>Trypanosomatidae</taxon>
        <taxon>Leishmaniinae</taxon>
        <taxon>Porcisia</taxon>
    </lineage>
</organism>
<comment type="caution">
    <text evidence="1">The sequence shown here is derived from an EMBL/GenBank/DDBJ whole genome shotgun (WGS) entry which is preliminary data.</text>
</comment>
<sequence>MPLEGVQLQVVAGSPLQIVFSTTLENVSPPQRRESRLISVDASVQRLPSRARESGELGMSEVLLAVAVDCGVYLFTLPECTVYLQHCAAAPDFLSTVALHSPVVTVCAQGDTNVYLRVCPAQNRTEFLERPYTAATTGLLKEYGEVSWERRVEAREPSLGARVIAQAPLYDRRVRTGLEG</sequence>
<dbReference type="OrthoDB" id="240979at2759"/>
<reference evidence="1 2" key="1">
    <citation type="submission" date="2021-02" db="EMBL/GenBank/DDBJ databases">
        <title>Porcisia hertigi Genome sequencing and assembly.</title>
        <authorList>
            <person name="Almutairi H."/>
            <person name="Gatherer D."/>
        </authorList>
    </citation>
    <scope>NUCLEOTIDE SEQUENCE [LARGE SCALE GENOMIC DNA]</scope>
    <source>
        <strain evidence="1 2">C119</strain>
    </source>
</reference>
<dbReference type="AlphaFoldDB" id="A0A836HSL2"/>
<gene>
    <name evidence="1" type="ORF">JKF63_04479</name>
</gene>
<keyword evidence="2" id="KW-1185">Reference proteome</keyword>
<accession>A0A836HSL2</accession>
<dbReference type="KEGG" id="phet:94290541"/>
<dbReference type="Proteomes" id="UP000674318">
    <property type="component" value="Unassembled WGS sequence"/>
</dbReference>
<evidence type="ECO:0000313" key="1">
    <source>
        <dbReference type="EMBL" id="KAG5505032.1"/>
    </source>
</evidence>
<dbReference type="GeneID" id="94290541"/>
<dbReference type="RefSeq" id="XP_067757293.1">
    <property type="nucleotide sequence ID" value="XM_067900464.1"/>
</dbReference>
<evidence type="ECO:0000313" key="2">
    <source>
        <dbReference type="Proteomes" id="UP000674318"/>
    </source>
</evidence>
<proteinExistence type="predicted"/>
<protein>
    <submittedName>
        <fullName evidence="1">Uncharacterized protein</fullName>
    </submittedName>
</protein>
<name>A0A836HSL2_9TRYP</name>
<dbReference type="EMBL" id="JAFJZO010000022">
    <property type="protein sequence ID" value="KAG5505032.1"/>
    <property type="molecule type" value="Genomic_DNA"/>
</dbReference>